<dbReference type="PANTHER" id="PTHR21600">
    <property type="entry name" value="MITOCHONDRIAL RNA PSEUDOURIDINE SYNTHASE"/>
    <property type="match status" value="1"/>
</dbReference>
<evidence type="ECO:0000256" key="2">
    <source>
        <dbReference type="ARBA" id="ARBA00022884"/>
    </source>
</evidence>
<comment type="similarity">
    <text evidence="1 6">Belongs to the pseudouridine synthase RluA family.</text>
</comment>
<organism evidence="9 10">
    <name type="scientific">Hymenobacter amundsenii</name>
    <dbReference type="NCBI Taxonomy" id="2006685"/>
    <lineage>
        <taxon>Bacteria</taxon>
        <taxon>Pseudomonadati</taxon>
        <taxon>Bacteroidota</taxon>
        <taxon>Cytophagia</taxon>
        <taxon>Cytophagales</taxon>
        <taxon>Hymenobacteraceae</taxon>
        <taxon>Hymenobacter</taxon>
    </lineage>
</organism>
<dbReference type="CDD" id="cd00165">
    <property type="entry name" value="S4"/>
    <property type="match status" value="1"/>
</dbReference>
<dbReference type="SUPFAM" id="SSF55174">
    <property type="entry name" value="Alpha-L RNA-binding motif"/>
    <property type="match status" value="1"/>
</dbReference>
<evidence type="ECO:0000256" key="7">
    <source>
        <dbReference type="SAM" id="MobiDB-lite"/>
    </source>
</evidence>
<evidence type="ECO:0000313" key="10">
    <source>
        <dbReference type="Proteomes" id="UP000197277"/>
    </source>
</evidence>
<keyword evidence="2 5" id="KW-0694">RNA-binding</keyword>
<dbReference type="Proteomes" id="UP000197277">
    <property type="component" value="Unassembled WGS sequence"/>
</dbReference>
<dbReference type="InterPro" id="IPR036986">
    <property type="entry name" value="S4_RNA-bd_sf"/>
</dbReference>
<dbReference type="GO" id="GO:0003723">
    <property type="term" value="F:RNA binding"/>
    <property type="evidence" value="ECO:0007669"/>
    <property type="project" value="UniProtKB-KW"/>
</dbReference>
<evidence type="ECO:0000313" key="9">
    <source>
        <dbReference type="EMBL" id="OWP62853.1"/>
    </source>
</evidence>
<feature type="compositionally biased region" description="Acidic residues" evidence="7">
    <location>
        <begin position="35"/>
        <end position="48"/>
    </location>
</feature>
<accession>A0A246FML7</accession>
<dbReference type="GO" id="GO:0120159">
    <property type="term" value="F:rRNA pseudouridine synthase activity"/>
    <property type="evidence" value="ECO:0007669"/>
    <property type="project" value="UniProtKB-ARBA"/>
</dbReference>
<feature type="domain" description="RNA-binding S4" evidence="8">
    <location>
        <begin position="65"/>
        <end position="124"/>
    </location>
</feature>
<dbReference type="Pfam" id="PF00849">
    <property type="entry name" value="PseudoU_synth_2"/>
    <property type="match status" value="1"/>
</dbReference>
<dbReference type="SUPFAM" id="SSF55120">
    <property type="entry name" value="Pseudouridine synthase"/>
    <property type="match status" value="1"/>
</dbReference>
<protein>
    <recommendedName>
        <fullName evidence="6">Pseudouridine synthase</fullName>
        <ecNumber evidence="6">5.4.99.-</ecNumber>
    </recommendedName>
</protein>
<dbReference type="OrthoDB" id="9807829at2"/>
<evidence type="ECO:0000256" key="5">
    <source>
        <dbReference type="PROSITE-ProRule" id="PRU00182"/>
    </source>
</evidence>
<evidence type="ECO:0000256" key="4">
    <source>
        <dbReference type="PIRSR" id="PIRSR606225-1"/>
    </source>
</evidence>
<name>A0A246FML7_9BACT</name>
<evidence type="ECO:0000256" key="1">
    <source>
        <dbReference type="ARBA" id="ARBA00010876"/>
    </source>
</evidence>
<dbReference type="Gene3D" id="3.10.290.10">
    <property type="entry name" value="RNA-binding S4 domain"/>
    <property type="match status" value="1"/>
</dbReference>
<feature type="active site" evidence="4">
    <location>
        <position position="190"/>
    </location>
</feature>
<evidence type="ECO:0000256" key="3">
    <source>
        <dbReference type="ARBA" id="ARBA00023235"/>
    </source>
</evidence>
<keyword evidence="10" id="KW-1185">Reference proteome</keyword>
<evidence type="ECO:0000259" key="8">
    <source>
        <dbReference type="SMART" id="SM00363"/>
    </source>
</evidence>
<dbReference type="PANTHER" id="PTHR21600:SF44">
    <property type="entry name" value="RIBOSOMAL LARGE SUBUNIT PSEUDOURIDINE SYNTHASE D"/>
    <property type="match status" value="1"/>
</dbReference>
<dbReference type="InterPro" id="IPR006224">
    <property type="entry name" value="PsdUridine_synth_RluA-like_CS"/>
</dbReference>
<dbReference type="SMART" id="SM00363">
    <property type="entry name" value="S4"/>
    <property type="match status" value="1"/>
</dbReference>
<comment type="catalytic activity">
    <reaction evidence="6">
        <text>a uridine in RNA = a pseudouridine in RNA</text>
        <dbReference type="Rhea" id="RHEA:48348"/>
        <dbReference type="Rhea" id="RHEA-COMP:12068"/>
        <dbReference type="Rhea" id="RHEA-COMP:12069"/>
        <dbReference type="ChEBI" id="CHEBI:65314"/>
        <dbReference type="ChEBI" id="CHEBI:65315"/>
    </reaction>
</comment>
<dbReference type="Pfam" id="PF01479">
    <property type="entry name" value="S4"/>
    <property type="match status" value="1"/>
</dbReference>
<comment type="caution">
    <text evidence="9">The sequence shown here is derived from an EMBL/GenBank/DDBJ whole genome shotgun (WGS) entry which is preliminary data.</text>
</comment>
<gene>
    <name evidence="9" type="ORF">CDA63_12090</name>
</gene>
<dbReference type="NCBIfam" id="TIGR00005">
    <property type="entry name" value="rluA_subfam"/>
    <property type="match status" value="1"/>
</dbReference>
<dbReference type="GO" id="GO:0000455">
    <property type="term" value="P:enzyme-directed rRNA pseudouridine synthesis"/>
    <property type="evidence" value="ECO:0007669"/>
    <property type="project" value="UniProtKB-ARBA"/>
</dbReference>
<dbReference type="RefSeq" id="WP_088464780.1">
    <property type="nucleotide sequence ID" value="NZ_NIRR01000019.1"/>
</dbReference>
<evidence type="ECO:0000256" key="6">
    <source>
        <dbReference type="RuleBase" id="RU362028"/>
    </source>
</evidence>
<dbReference type="EMBL" id="NIRR01000019">
    <property type="protein sequence ID" value="OWP62853.1"/>
    <property type="molecule type" value="Genomic_DNA"/>
</dbReference>
<feature type="region of interest" description="Disordered" evidence="7">
    <location>
        <begin position="1"/>
        <end position="48"/>
    </location>
</feature>
<dbReference type="InterPro" id="IPR006145">
    <property type="entry name" value="PsdUridine_synth_RsuA/RluA"/>
</dbReference>
<dbReference type="InterPro" id="IPR002942">
    <property type="entry name" value="S4_RNA-bd"/>
</dbReference>
<keyword evidence="3 6" id="KW-0413">Isomerase</keyword>
<dbReference type="Gene3D" id="3.30.2350.10">
    <property type="entry name" value="Pseudouridine synthase"/>
    <property type="match status" value="1"/>
</dbReference>
<dbReference type="PROSITE" id="PS50889">
    <property type="entry name" value="S4"/>
    <property type="match status" value="1"/>
</dbReference>
<dbReference type="InterPro" id="IPR050188">
    <property type="entry name" value="RluA_PseudoU_synthase"/>
</dbReference>
<dbReference type="EC" id="5.4.99.-" evidence="6"/>
<reference evidence="9 10" key="1">
    <citation type="submission" date="2017-06" db="EMBL/GenBank/DDBJ databases">
        <title>Hymenobacter amundsenii sp. nov. isolated from regoliths in Antarctica.</title>
        <authorList>
            <person name="Sedlacek I."/>
            <person name="Kralova S."/>
            <person name="Pantucek R."/>
            <person name="Svec P."/>
            <person name="Holochova P."/>
            <person name="Stankova E."/>
            <person name="Vrbovska V."/>
            <person name="Busse H.-J."/>
        </authorList>
    </citation>
    <scope>NUCLEOTIDE SEQUENCE [LARGE SCALE GENOMIC DNA]</scope>
    <source>
        <strain evidence="9 10">CCM 8682</strain>
    </source>
</reference>
<dbReference type="PROSITE" id="PS01129">
    <property type="entry name" value="PSI_RLU"/>
    <property type="match status" value="1"/>
</dbReference>
<dbReference type="InterPro" id="IPR006225">
    <property type="entry name" value="PsdUridine_synth_RluC/D"/>
</dbReference>
<comment type="function">
    <text evidence="6">Responsible for synthesis of pseudouridine from uracil.</text>
</comment>
<sequence>MAELEKAPEPADQALNPQQLPHPAAPSVLDAVTYAEEEDDDDDSEGGDELYEHHRFQANRKQELLRLDKFLLNRLQKTSRTRVQHAITAGAVQVNDRAVKSNYRVKPLDIITVTLPEPPREFKVGPEPMDLDIRYEDSELLLVNKPAGLVVHPAFGHWEGTLVNGLAHHLKDLPTGRNGEVRPGLVHRIDKDTSGLLVIGKSEYAMTHLSNQFFHHTIERTYLALVWGVPAEESGTIRTNIGRSLKDRKVQAVFPEGEELGKHAVTHYRVLQSLGKVALVQCNLETGRTHQIRVHMKHIGHPLFGDATYGGDRVVYGQRTGAYKAFAEKALALLPRQALHARSLGFEHPTTLEHLQFEVELPADFATVLAMWEEYAQSGQ</sequence>
<dbReference type="AlphaFoldDB" id="A0A246FML7"/>
<dbReference type="CDD" id="cd02869">
    <property type="entry name" value="PseudoU_synth_RluA_like"/>
    <property type="match status" value="1"/>
</dbReference>
<dbReference type="FunFam" id="3.30.2350.10:FF:000006">
    <property type="entry name" value="Pseudouridine synthase"/>
    <property type="match status" value="1"/>
</dbReference>
<proteinExistence type="inferred from homology"/>
<dbReference type="InterPro" id="IPR020103">
    <property type="entry name" value="PsdUridine_synth_cat_dom_sf"/>
</dbReference>